<feature type="region of interest" description="Disordered" evidence="5">
    <location>
        <begin position="1"/>
        <end position="63"/>
    </location>
</feature>
<dbReference type="GO" id="GO:0050897">
    <property type="term" value="F:cobalt ion binding"/>
    <property type="evidence" value="ECO:0007669"/>
    <property type="project" value="TreeGrafter"/>
</dbReference>
<sequence length="801" mass="91477">MATLLHRRSRSDPPPPITVEDTATGADPVPTPSPSMRSFSATMPIPSNPNPTRKSSAWETHTRKSSPGIEWHEKWTDDSWKQGRVLLTDYVAKDHTSQGRRKIVAQEFQNIDQLRKFYKNRDLSQQAALRVIHVQNASWATRYLLRKFNIDANDDLVGSTFGRWAKYQKPQRRGNKPVLNGKTFPMQRDPWRGISRTSFGMDYLRHYDKNKTTDAGGMKFHELNSYDKDDQPAYAYDVYVQRLSVYVQLSDGQPGLPLDEDLLNPYNEEERQEYQRLRRQYGSIDVNGHEQYTPKLQTLDNGSTIIVFEYSQSGSVKDTLIGARQEIESRWRRLTFYLSKEDLVNDERLALQCMDLVLKDILKALSFAWEKYLGICEIHVGILEDKIYENPADESRAPELWTNSSLWLKVERLMYIHTDIVKEMRHRLKELALDDPHENEPWLGSSADELDKLITQFQEGVVKPTTNLSDLMYKSVGIRDARHSLQLGLSMWRLSWITFIFLPLTFVCGFFGMNVEIFESNPSLKWWFITTIPLFVVVTVLWYGVKHTLSAQRQHPLRRGVYEALYYDLSKDYPHLWTRRGPRTGVAPLGWWSAVKWRLLNSWFNGEGTLVAKSYDPGDEELGVWNRVKRKLVRRWLSNMRVVHKTPEQEEKEKLALENAAVFEAATKDLGAVGELLSLATPIALADADPMAATRFRQRLPLGRFRSLSPTWSEGRPGSEDGGGGGGGGGTGGRRSQGDVSEGIMVEEKGGSEDERSGSERGSGDDAERGRMDGTRDKRERFRERLNVPVYSGQVGGGGMS</sequence>
<dbReference type="GO" id="GO:0015087">
    <property type="term" value="F:cobalt ion transmembrane transporter activity"/>
    <property type="evidence" value="ECO:0007669"/>
    <property type="project" value="TreeGrafter"/>
</dbReference>
<dbReference type="PANTHER" id="PTHR46494:SF1">
    <property type="entry name" value="CORA FAMILY METAL ION TRANSPORTER (EUROFUNG)"/>
    <property type="match status" value="1"/>
</dbReference>
<name>A0A6G1KEU3_9PLEO</name>
<evidence type="ECO:0000256" key="3">
    <source>
        <dbReference type="ARBA" id="ARBA00022989"/>
    </source>
</evidence>
<gene>
    <name evidence="7" type="ORF">K504DRAFT_465173</name>
</gene>
<feature type="compositionally biased region" description="Polar residues" evidence="5">
    <location>
        <begin position="50"/>
        <end position="59"/>
    </location>
</feature>
<feature type="transmembrane region" description="Helical" evidence="6">
    <location>
        <begin position="526"/>
        <end position="545"/>
    </location>
</feature>
<reference evidence="7" key="1">
    <citation type="journal article" date="2020" name="Stud. Mycol.">
        <title>101 Dothideomycetes genomes: a test case for predicting lifestyles and emergence of pathogens.</title>
        <authorList>
            <person name="Haridas S."/>
            <person name="Albert R."/>
            <person name="Binder M."/>
            <person name="Bloem J."/>
            <person name="Labutti K."/>
            <person name="Salamov A."/>
            <person name="Andreopoulos B."/>
            <person name="Baker S."/>
            <person name="Barry K."/>
            <person name="Bills G."/>
            <person name="Bluhm B."/>
            <person name="Cannon C."/>
            <person name="Castanera R."/>
            <person name="Culley D."/>
            <person name="Daum C."/>
            <person name="Ezra D."/>
            <person name="Gonzalez J."/>
            <person name="Henrissat B."/>
            <person name="Kuo A."/>
            <person name="Liang C."/>
            <person name="Lipzen A."/>
            <person name="Lutzoni F."/>
            <person name="Magnuson J."/>
            <person name="Mondo S."/>
            <person name="Nolan M."/>
            <person name="Ohm R."/>
            <person name="Pangilinan J."/>
            <person name="Park H.-J."/>
            <person name="Ramirez L."/>
            <person name="Alfaro M."/>
            <person name="Sun H."/>
            <person name="Tritt A."/>
            <person name="Yoshinaga Y."/>
            <person name="Zwiers L.-H."/>
            <person name="Turgeon B."/>
            <person name="Goodwin S."/>
            <person name="Spatafora J."/>
            <person name="Crous P."/>
            <person name="Grigoriev I."/>
        </authorList>
    </citation>
    <scope>NUCLEOTIDE SEQUENCE</scope>
    <source>
        <strain evidence="7">CBS 279.74</strain>
    </source>
</reference>
<dbReference type="OrthoDB" id="194358at2759"/>
<evidence type="ECO:0008006" key="9">
    <source>
        <dbReference type="Google" id="ProtNLM"/>
    </source>
</evidence>
<evidence type="ECO:0000313" key="7">
    <source>
        <dbReference type="EMBL" id="KAF2711416.1"/>
    </source>
</evidence>
<feature type="compositionally biased region" description="Gly residues" evidence="5">
    <location>
        <begin position="720"/>
        <end position="735"/>
    </location>
</feature>
<dbReference type="SUPFAM" id="SSF144083">
    <property type="entry name" value="Magnesium transport protein CorA, transmembrane region"/>
    <property type="match status" value="1"/>
</dbReference>
<dbReference type="PANTHER" id="PTHR46494">
    <property type="entry name" value="CORA FAMILY METAL ION TRANSPORTER (EUROFUNG)"/>
    <property type="match status" value="1"/>
</dbReference>
<feature type="compositionally biased region" description="Basic and acidic residues" evidence="5">
    <location>
        <begin position="746"/>
        <end position="786"/>
    </location>
</feature>
<evidence type="ECO:0000256" key="2">
    <source>
        <dbReference type="ARBA" id="ARBA00022692"/>
    </source>
</evidence>
<dbReference type="EMBL" id="MU005767">
    <property type="protein sequence ID" value="KAF2711416.1"/>
    <property type="molecule type" value="Genomic_DNA"/>
</dbReference>
<dbReference type="GO" id="GO:0015095">
    <property type="term" value="F:magnesium ion transmembrane transporter activity"/>
    <property type="evidence" value="ECO:0007669"/>
    <property type="project" value="TreeGrafter"/>
</dbReference>
<evidence type="ECO:0000256" key="4">
    <source>
        <dbReference type="ARBA" id="ARBA00023136"/>
    </source>
</evidence>
<feature type="region of interest" description="Disordered" evidence="5">
    <location>
        <begin position="707"/>
        <end position="801"/>
    </location>
</feature>
<accession>A0A6G1KEU3</accession>
<evidence type="ECO:0000256" key="5">
    <source>
        <dbReference type="SAM" id="MobiDB-lite"/>
    </source>
</evidence>
<keyword evidence="8" id="KW-1185">Reference proteome</keyword>
<dbReference type="AlphaFoldDB" id="A0A6G1KEU3"/>
<dbReference type="Pfam" id="PF01544">
    <property type="entry name" value="CorA"/>
    <property type="match status" value="1"/>
</dbReference>
<evidence type="ECO:0000256" key="1">
    <source>
        <dbReference type="ARBA" id="ARBA00004651"/>
    </source>
</evidence>
<evidence type="ECO:0000313" key="8">
    <source>
        <dbReference type="Proteomes" id="UP000799428"/>
    </source>
</evidence>
<dbReference type="InterPro" id="IPR045863">
    <property type="entry name" value="CorA_TM1_TM2"/>
</dbReference>
<proteinExistence type="predicted"/>
<comment type="subcellular location">
    <subcellularLocation>
        <location evidence="1">Cell membrane</location>
        <topology evidence="1">Multi-pass membrane protein</topology>
    </subcellularLocation>
</comment>
<evidence type="ECO:0000256" key="6">
    <source>
        <dbReference type="SAM" id="Phobius"/>
    </source>
</evidence>
<protein>
    <recommendedName>
        <fullName evidence="9">Cora-domain-containing protein</fullName>
    </recommendedName>
</protein>
<dbReference type="Gene3D" id="1.20.58.340">
    <property type="entry name" value="Magnesium transport protein CorA, transmembrane region"/>
    <property type="match status" value="1"/>
</dbReference>
<dbReference type="GO" id="GO:0000287">
    <property type="term" value="F:magnesium ion binding"/>
    <property type="evidence" value="ECO:0007669"/>
    <property type="project" value="TreeGrafter"/>
</dbReference>
<dbReference type="GO" id="GO:0005886">
    <property type="term" value="C:plasma membrane"/>
    <property type="evidence" value="ECO:0007669"/>
    <property type="project" value="UniProtKB-SubCell"/>
</dbReference>
<dbReference type="Proteomes" id="UP000799428">
    <property type="component" value="Unassembled WGS sequence"/>
</dbReference>
<organism evidence="7 8">
    <name type="scientific">Pleomassaria siparia CBS 279.74</name>
    <dbReference type="NCBI Taxonomy" id="1314801"/>
    <lineage>
        <taxon>Eukaryota</taxon>
        <taxon>Fungi</taxon>
        <taxon>Dikarya</taxon>
        <taxon>Ascomycota</taxon>
        <taxon>Pezizomycotina</taxon>
        <taxon>Dothideomycetes</taxon>
        <taxon>Pleosporomycetidae</taxon>
        <taxon>Pleosporales</taxon>
        <taxon>Pleomassariaceae</taxon>
        <taxon>Pleomassaria</taxon>
    </lineage>
</organism>
<dbReference type="InterPro" id="IPR002523">
    <property type="entry name" value="MgTranspt_CorA/ZnTranspt_ZntB"/>
</dbReference>
<keyword evidence="2 6" id="KW-0812">Transmembrane</keyword>
<keyword evidence="4 6" id="KW-0472">Membrane</keyword>
<feature type="transmembrane region" description="Helical" evidence="6">
    <location>
        <begin position="494"/>
        <end position="514"/>
    </location>
</feature>
<keyword evidence="3 6" id="KW-1133">Transmembrane helix</keyword>